<comment type="subcellular location">
    <subcellularLocation>
        <location evidence="1 6">Secreted</location>
        <location evidence="1 6">Cell wall</location>
    </subcellularLocation>
</comment>
<comment type="similarity">
    <text evidence="2 6">Belongs to the fungal hydrophobin family.</text>
</comment>
<dbReference type="CDD" id="cd23507">
    <property type="entry name" value="hydrophobin_I"/>
    <property type="match status" value="1"/>
</dbReference>
<accession>A0A8H5CTK8</accession>
<sequence>MVNFKSLIIFASLTTSISTVSAQGLSGDSISKGLKKLNEICGHSFLSCCESLKTPASAKTELEAIGVTNVANITAPDLMVGVSCKAWKMPQKSGDPPACSKPNLPVCCNGASFNYKVVFGCKTFLDKLDNKPKGQ</sequence>
<evidence type="ECO:0000256" key="3">
    <source>
        <dbReference type="ARBA" id="ARBA00022512"/>
    </source>
</evidence>
<reference evidence="7 8" key="1">
    <citation type="journal article" date="2020" name="ISME J.">
        <title>Uncovering the hidden diversity of litter-decomposition mechanisms in mushroom-forming fungi.</title>
        <authorList>
            <person name="Floudas D."/>
            <person name="Bentzer J."/>
            <person name="Ahren D."/>
            <person name="Johansson T."/>
            <person name="Persson P."/>
            <person name="Tunlid A."/>
        </authorList>
    </citation>
    <scope>NUCLEOTIDE SEQUENCE [LARGE SCALE GENOMIC DNA]</scope>
    <source>
        <strain evidence="7 8">CBS 146.42</strain>
    </source>
</reference>
<dbReference type="AlphaFoldDB" id="A0A8H5CTK8"/>
<organism evidence="7 8">
    <name type="scientific">Leucocoprinus leucothites</name>
    <dbReference type="NCBI Taxonomy" id="201217"/>
    <lineage>
        <taxon>Eukaryota</taxon>
        <taxon>Fungi</taxon>
        <taxon>Dikarya</taxon>
        <taxon>Basidiomycota</taxon>
        <taxon>Agaricomycotina</taxon>
        <taxon>Agaricomycetes</taxon>
        <taxon>Agaricomycetidae</taxon>
        <taxon>Agaricales</taxon>
        <taxon>Agaricineae</taxon>
        <taxon>Agaricaceae</taxon>
        <taxon>Leucocoprinus</taxon>
    </lineage>
</organism>
<evidence type="ECO:0000256" key="4">
    <source>
        <dbReference type="ARBA" id="ARBA00022525"/>
    </source>
</evidence>
<dbReference type="GO" id="GO:0005199">
    <property type="term" value="F:structural constituent of cell wall"/>
    <property type="evidence" value="ECO:0007669"/>
    <property type="project" value="InterPro"/>
</dbReference>
<evidence type="ECO:0000313" key="8">
    <source>
        <dbReference type="Proteomes" id="UP000559027"/>
    </source>
</evidence>
<gene>
    <name evidence="7" type="ORF">D9756_010569</name>
</gene>
<evidence type="ECO:0000256" key="1">
    <source>
        <dbReference type="ARBA" id="ARBA00004191"/>
    </source>
</evidence>
<evidence type="ECO:0000256" key="2">
    <source>
        <dbReference type="ARBA" id="ARBA00010446"/>
    </source>
</evidence>
<dbReference type="Pfam" id="PF01185">
    <property type="entry name" value="Hydrophobin"/>
    <property type="match status" value="1"/>
</dbReference>
<dbReference type="Proteomes" id="UP000559027">
    <property type="component" value="Unassembled WGS sequence"/>
</dbReference>
<keyword evidence="3 6" id="KW-0134">Cell wall</keyword>
<dbReference type="InterPro" id="IPR001338">
    <property type="entry name" value="Class_I_Hydrophobin"/>
</dbReference>
<keyword evidence="6" id="KW-0732">Signal</keyword>
<name>A0A8H5CTK8_9AGAR</name>
<protein>
    <recommendedName>
        <fullName evidence="6">Hydrophobin</fullName>
    </recommendedName>
</protein>
<feature type="signal peptide" evidence="6">
    <location>
        <begin position="1"/>
        <end position="22"/>
    </location>
</feature>
<evidence type="ECO:0000256" key="6">
    <source>
        <dbReference type="RuleBase" id="RU365009"/>
    </source>
</evidence>
<evidence type="ECO:0000313" key="7">
    <source>
        <dbReference type="EMBL" id="KAF5346823.1"/>
    </source>
</evidence>
<evidence type="ECO:0000256" key="5">
    <source>
        <dbReference type="ARBA" id="ARBA00023157"/>
    </source>
</evidence>
<proteinExistence type="inferred from homology"/>
<keyword evidence="4 6" id="KW-0964">Secreted</keyword>
<comment type="caution">
    <text evidence="7">The sequence shown here is derived from an EMBL/GenBank/DDBJ whole genome shotgun (WGS) entry which is preliminary data.</text>
</comment>
<keyword evidence="8" id="KW-1185">Reference proteome</keyword>
<keyword evidence="5 6" id="KW-1015">Disulfide bond</keyword>
<feature type="chain" id="PRO_5034448275" description="Hydrophobin" evidence="6">
    <location>
        <begin position="23"/>
        <end position="135"/>
    </location>
</feature>
<dbReference type="GO" id="GO:0009277">
    <property type="term" value="C:fungal-type cell wall"/>
    <property type="evidence" value="ECO:0007669"/>
    <property type="project" value="InterPro"/>
</dbReference>
<dbReference type="EMBL" id="JAACJO010000029">
    <property type="protein sequence ID" value="KAF5346823.1"/>
    <property type="molecule type" value="Genomic_DNA"/>
</dbReference>